<accession>A0ABW1XIC2</accession>
<proteinExistence type="predicted"/>
<dbReference type="CDD" id="cd07067">
    <property type="entry name" value="HP_PGM_like"/>
    <property type="match status" value="1"/>
</dbReference>
<organism evidence="2 3">
    <name type="scientific">Pseudobowmanella zhangzhouensis</name>
    <dbReference type="NCBI Taxonomy" id="1537679"/>
    <lineage>
        <taxon>Bacteria</taxon>
        <taxon>Pseudomonadati</taxon>
        <taxon>Pseudomonadota</taxon>
        <taxon>Gammaproteobacteria</taxon>
        <taxon>Alteromonadales</taxon>
        <taxon>Alteromonadaceae</taxon>
    </lineage>
</organism>
<reference evidence="3" key="1">
    <citation type="journal article" date="2019" name="Int. J. Syst. Evol. Microbiol.">
        <title>The Global Catalogue of Microorganisms (GCM) 10K type strain sequencing project: providing services to taxonomists for standard genome sequencing and annotation.</title>
        <authorList>
            <consortium name="The Broad Institute Genomics Platform"/>
            <consortium name="The Broad Institute Genome Sequencing Center for Infectious Disease"/>
            <person name="Wu L."/>
            <person name="Ma J."/>
        </authorList>
    </citation>
    <scope>NUCLEOTIDE SEQUENCE [LARGE SCALE GENOMIC DNA]</scope>
    <source>
        <strain evidence="3">CGMCC 1.16031</strain>
    </source>
</reference>
<dbReference type="InterPro" id="IPR029033">
    <property type="entry name" value="His_PPase_superfam"/>
</dbReference>
<name>A0ABW1XIC2_9ALTE</name>
<dbReference type="EMBL" id="JBHSUS010000001">
    <property type="protein sequence ID" value="MFC6439271.1"/>
    <property type="molecule type" value="Genomic_DNA"/>
</dbReference>
<dbReference type="InterPro" id="IPR013078">
    <property type="entry name" value="His_Pase_superF_clade-1"/>
</dbReference>
<evidence type="ECO:0000313" key="3">
    <source>
        <dbReference type="Proteomes" id="UP001596364"/>
    </source>
</evidence>
<dbReference type="Pfam" id="PF00300">
    <property type="entry name" value="His_Phos_1"/>
    <property type="match status" value="2"/>
</dbReference>
<keyword evidence="3" id="KW-1185">Reference proteome</keyword>
<comment type="caution">
    <text evidence="2">The sequence shown here is derived from an EMBL/GenBank/DDBJ whole genome shotgun (WGS) entry which is preliminary data.</text>
</comment>
<keyword evidence="1" id="KW-0378">Hydrolase</keyword>
<dbReference type="RefSeq" id="WP_131257451.1">
    <property type="nucleotide sequence ID" value="NZ_JBHSUS010000001.1"/>
</dbReference>
<dbReference type="InterPro" id="IPR051021">
    <property type="entry name" value="Mito_Ser/Thr_phosphatase"/>
</dbReference>
<gene>
    <name evidence="2" type="ORF">ACFP85_03805</name>
</gene>
<dbReference type="SMART" id="SM00855">
    <property type="entry name" value="PGAM"/>
    <property type="match status" value="1"/>
</dbReference>
<protein>
    <submittedName>
        <fullName evidence="2">Histidine phosphatase family protein</fullName>
    </submittedName>
</protein>
<evidence type="ECO:0000256" key="1">
    <source>
        <dbReference type="ARBA" id="ARBA00022801"/>
    </source>
</evidence>
<dbReference type="PANTHER" id="PTHR20935:SF0">
    <property type="entry name" value="SERINE_THREONINE-PROTEIN PHOSPHATASE PGAM5, MITOCHONDRIAL"/>
    <property type="match status" value="1"/>
</dbReference>
<dbReference type="PANTHER" id="PTHR20935">
    <property type="entry name" value="PHOSPHOGLYCERATE MUTASE-RELATED"/>
    <property type="match status" value="1"/>
</dbReference>
<dbReference type="Gene3D" id="3.40.50.1240">
    <property type="entry name" value="Phosphoglycerate mutase-like"/>
    <property type="match status" value="1"/>
</dbReference>
<sequence>MAVIYLIRHGQASFHADDYDALSPLGHQQASLLGKGLAARHITPDHVVVGGMLRHQQTMQNALAELASEHSHTQDPRWNEYPHQNILGVYEPNMLTPASTRAFLAGQDDPMAVLQRTFMQAMARWTSQPDSDEYQENWHSFKTRVIDGLSEVLAHPAKTQLVFTSGGPISLVASKLLGLKAEDFMRINWTLVNGGVSKIVTRGNGKASLSTLNNHDIFEVLGDKTLITYS</sequence>
<dbReference type="Proteomes" id="UP001596364">
    <property type="component" value="Unassembled WGS sequence"/>
</dbReference>
<evidence type="ECO:0000313" key="2">
    <source>
        <dbReference type="EMBL" id="MFC6439271.1"/>
    </source>
</evidence>
<dbReference type="SUPFAM" id="SSF53254">
    <property type="entry name" value="Phosphoglycerate mutase-like"/>
    <property type="match status" value="1"/>
</dbReference>